<dbReference type="PROSITE" id="PS50250">
    <property type="entry name" value="PCI"/>
    <property type="match status" value="1"/>
</dbReference>
<dbReference type="GO" id="GO:0043614">
    <property type="term" value="C:multi-eIF complex"/>
    <property type="evidence" value="ECO:0007669"/>
    <property type="project" value="TreeGrafter"/>
</dbReference>
<proteinExistence type="predicted"/>
<name>A0A7S3HP73_9STRA</name>
<dbReference type="PANTHER" id="PTHR14005">
    <property type="entry name" value="EUKARYOTIC TRANSLATION INITIATION FACTOR 3, THETA SUBUNIT"/>
    <property type="match status" value="1"/>
</dbReference>
<feature type="compositionally biased region" description="Basic and acidic residues" evidence="5">
    <location>
        <begin position="940"/>
        <end position="968"/>
    </location>
</feature>
<dbReference type="GO" id="GO:0002188">
    <property type="term" value="P:translation reinitiation"/>
    <property type="evidence" value="ECO:0007669"/>
    <property type="project" value="TreeGrafter"/>
</dbReference>
<dbReference type="Gene3D" id="1.25.40.860">
    <property type="match status" value="2"/>
</dbReference>
<feature type="domain" description="PCI" evidence="6">
    <location>
        <begin position="309"/>
        <end position="512"/>
    </location>
</feature>
<keyword evidence="1" id="KW-0963">Cytoplasm</keyword>
<dbReference type="Gene3D" id="4.10.860.10">
    <property type="entry name" value="UVR domain"/>
    <property type="match status" value="1"/>
</dbReference>
<keyword evidence="4" id="KW-0648">Protein biosynthesis</keyword>
<dbReference type="PANTHER" id="PTHR14005:SF0">
    <property type="entry name" value="EUKARYOTIC TRANSLATION INITIATION FACTOR 3 SUBUNIT A"/>
    <property type="match status" value="1"/>
</dbReference>
<accession>A0A7S3HP73</accession>
<dbReference type="Pfam" id="PF22591">
    <property type="entry name" value="eIF3a_PCI_TPR-like"/>
    <property type="match status" value="1"/>
</dbReference>
<reference evidence="7" key="1">
    <citation type="submission" date="2021-01" db="EMBL/GenBank/DDBJ databases">
        <authorList>
            <person name="Corre E."/>
            <person name="Pelletier E."/>
            <person name="Niang G."/>
            <person name="Scheremetjew M."/>
            <person name="Finn R."/>
            <person name="Kale V."/>
            <person name="Holt S."/>
            <person name="Cochrane G."/>
            <person name="Meng A."/>
            <person name="Brown T."/>
            <person name="Cohen L."/>
        </authorList>
    </citation>
    <scope>NUCLEOTIDE SEQUENCE</scope>
    <source>
        <strain evidence="7">CCAP 955/1</strain>
    </source>
</reference>
<gene>
    <name evidence="7" type="ORF">SELO1098_LOCUS30056</name>
</gene>
<evidence type="ECO:0000256" key="3">
    <source>
        <dbReference type="ARBA" id="ARBA00022884"/>
    </source>
</evidence>
<feature type="compositionally biased region" description="Basic and acidic residues" evidence="5">
    <location>
        <begin position="580"/>
        <end position="624"/>
    </location>
</feature>
<feature type="compositionally biased region" description="Basic and acidic residues" evidence="5">
    <location>
        <begin position="923"/>
        <end position="933"/>
    </location>
</feature>
<dbReference type="GO" id="GO:0071540">
    <property type="term" value="C:eukaryotic translation initiation factor 3 complex, eIF3e"/>
    <property type="evidence" value="ECO:0007669"/>
    <property type="project" value="TreeGrafter"/>
</dbReference>
<dbReference type="AlphaFoldDB" id="A0A7S3HP73"/>
<evidence type="ECO:0000256" key="4">
    <source>
        <dbReference type="ARBA" id="ARBA00022917"/>
    </source>
</evidence>
<evidence type="ECO:0000259" key="6">
    <source>
        <dbReference type="PROSITE" id="PS50250"/>
    </source>
</evidence>
<evidence type="ECO:0000313" key="7">
    <source>
        <dbReference type="EMBL" id="CAE0301200.1"/>
    </source>
</evidence>
<dbReference type="EMBL" id="HBIC01058511">
    <property type="protein sequence ID" value="CAE0301200.1"/>
    <property type="molecule type" value="Transcribed_RNA"/>
</dbReference>
<feature type="region of interest" description="Disordered" evidence="5">
    <location>
        <begin position="580"/>
        <end position="628"/>
    </location>
</feature>
<feature type="compositionally biased region" description="Basic and acidic residues" evidence="5">
    <location>
        <begin position="833"/>
        <end position="867"/>
    </location>
</feature>
<dbReference type="GO" id="GO:0071541">
    <property type="term" value="C:eukaryotic translation initiation factor 3 complex, eIF3m"/>
    <property type="evidence" value="ECO:0007669"/>
    <property type="project" value="TreeGrafter"/>
</dbReference>
<feature type="compositionally biased region" description="Low complexity" evidence="5">
    <location>
        <begin position="884"/>
        <end position="894"/>
    </location>
</feature>
<dbReference type="GO" id="GO:0001732">
    <property type="term" value="P:formation of cytoplasmic translation initiation complex"/>
    <property type="evidence" value="ECO:0007669"/>
    <property type="project" value="TreeGrafter"/>
</dbReference>
<dbReference type="InterPro" id="IPR027512">
    <property type="entry name" value="EIF3A"/>
</dbReference>
<dbReference type="GO" id="GO:0003729">
    <property type="term" value="F:mRNA binding"/>
    <property type="evidence" value="ECO:0007669"/>
    <property type="project" value="TreeGrafter"/>
</dbReference>
<organism evidence="7">
    <name type="scientific">Spumella elongata</name>
    <dbReference type="NCBI Taxonomy" id="89044"/>
    <lineage>
        <taxon>Eukaryota</taxon>
        <taxon>Sar</taxon>
        <taxon>Stramenopiles</taxon>
        <taxon>Ochrophyta</taxon>
        <taxon>Chrysophyceae</taxon>
        <taxon>Chromulinales</taxon>
        <taxon>Chromulinaceae</taxon>
        <taxon>Spumella</taxon>
    </lineage>
</organism>
<protein>
    <recommendedName>
        <fullName evidence="6">PCI domain-containing protein</fullName>
    </recommendedName>
</protein>
<feature type="region of interest" description="Disordered" evidence="5">
    <location>
        <begin position="833"/>
        <end position="1026"/>
    </location>
</feature>
<dbReference type="InterPro" id="IPR000717">
    <property type="entry name" value="PCI_dom"/>
</dbReference>
<keyword evidence="3" id="KW-0694">RNA-binding</keyword>
<feature type="compositionally biased region" description="Basic and acidic residues" evidence="5">
    <location>
        <begin position="983"/>
        <end position="1000"/>
    </location>
</feature>
<keyword evidence="2" id="KW-0396">Initiation factor</keyword>
<evidence type="ECO:0000256" key="1">
    <source>
        <dbReference type="ARBA" id="ARBA00022490"/>
    </source>
</evidence>
<evidence type="ECO:0000256" key="5">
    <source>
        <dbReference type="SAM" id="MobiDB-lite"/>
    </source>
</evidence>
<evidence type="ECO:0000256" key="2">
    <source>
        <dbReference type="ARBA" id="ARBA00022540"/>
    </source>
</evidence>
<sequence>MMNRQPVVTQKPEYVLKRVNELINSAVGSNAEKEKRLALEQLHSVLSVKRKGIWTKVYESLMKRHLELCVDLKDHLTAKDGLHQYRNLCQTIDPSSLEVVINHLMELAEARATAARLKADKVAIVAAARVSDLDQEETPESIMLSSMTEEVAKDRTDREVVVPWLKFLWESYRAILELLYKIPKLEKAYHSFCEKAFKFCLEYNRVLEFKRLCDTLRMQLTNLQKAPAATARVRTQWEWTPEAVELHLKTRFAQLEGATTLELWNEGFRTVEDIYAIMVASKKSPKAKLMMTYYDKLQRIFWVSDNKLLHAYSWFRYYNLCVETKKDLKAEEKSVLASSMLLAALSVPSTRDIYSFGDEEEEVVEKGSQMALLLDFQTNPSRQSLLGEIVAKGYLADALPELAALYDNLEVKFQPLNLVKKITAAVAVVKAHPTLNVYAAPLQRVAVVKLMQQLGRVYSTVKLDFVYKLLAGLGDLKPTAIERILIEGVAAKQLQLRVHHSTGAIHFGSSASTTSFAMDTQVSQLGAQLNKVSQSISLLLGQKTLEAQKAAARKEFMRKVADASEEEYLGSLDRKAQIERRKEEMERVQAERQKEEQRRKDEEAANRKEEEARRLVEEENERNAEKRRKAQEKMEILRMQKELEKYSVFVDETALTEMGPAGRRAMLTNAQDEAQKAKEEEGRKVTEQARRQDHITRALRIEAAGHVEKLRVRYAGEDEADYQEYCKNFFVGIKTKHETDLVEKARLSRMQGVRDGFEAKILASQKAAHEKLIAKEKAKALKHRTEQIIAKARRLYYEAQERAEMEEEKERERLAKEERARIELEEYERLRISRERAEAAEKEREERVARERAEAEEARLQKEEELKNTPTKAAYVPFGRGESAGADPRGQRPGPAGGGDRDWGRGDRGGDRPAASAGGGDRWGGRDARDGGRDNFGPRGGDRDGGRDAGRDAGRDFGPRGGDRDNREGGPAPWRGSTGPPPRDNRDARDNAAPEGDRWGRRPTGGSGSQQSRGPPAPNSRASGGW</sequence>
<dbReference type="InterPro" id="IPR054711">
    <property type="entry name" value="eIF3a_PCI_TPR-like"/>
</dbReference>
<dbReference type="GO" id="GO:0003743">
    <property type="term" value="F:translation initiation factor activity"/>
    <property type="evidence" value="ECO:0007669"/>
    <property type="project" value="UniProtKB-KW"/>
</dbReference>
<feature type="compositionally biased region" description="Basic and acidic residues" evidence="5">
    <location>
        <begin position="899"/>
        <end position="911"/>
    </location>
</feature>